<sequence>MLQLINHLPANVVGVRASGEVTRADMENVLLPAIDQLAEREGEINYLLVLDTNVQNFTLAAWWNDLKLGLKNFTKWNRIAVVSEQKGVEWFTDLFKFLIPGKSRGFTHDELSEAIVWVSGDGEQ</sequence>
<protein>
    <submittedName>
        <fullName evidence="1">SpoIIAA-like</fullName>
    </submittedName>
</protein>
<dbReference type="InterPro" id="IPR021866">
    <property type="entry name" value="SpoIIAA-like"/>
</dbReference>
<name>A0A1G7ZZY5_9SPHI</name>
<reference evidence="2" key="1">
    <citation type="submission" date="2016-10" db="EMBL/GenBank/DDBJ databases">
        <authorList>
            <person name="Varghese N."/>
            <person name="Submissions S."/>
        </authorList>
    </citation>
    <scope>NUCLEOTIDE SEQUENCE [LARGE SCALE GENOMIC DNA]</scope>
    <source>
        <strain evidence="2">Gh-67</strain>
    </source>
</reference>
<accession>A0A1G7ZZY5</accession>
<organism evidence="1 2">
    <name type="scientific">Mucilaginibacter gossypii</name>
    <dbReference type="NCBI Taxonomy" id="551996"/>
    <lineage>
        <taxon>Bacteria</taxon>
        <taxon>Pseudomonadati</taxon>
        <taxon>Bacteroidota</taxon>
        <taxon>Sphingobacteriia</taxon>
        <taxon>Sphingobacteriales</taxon>
        <taxon>Sphingobacteriaceae</taxon>
        <taxon>Mucilaginibacter</taxon>
    </lineage>
</organism>
<dbReference type="AlphaFoldDB" id="A0A1G7ZZY5"/>
<dbReference type="RefSeq" id="WP_091168503.1">
    <property type="nucleotide sequence ID" value="NZ_FNCG01000007.1"/>
</dbReference>
<keyword evidence="2" id="KW-1185">Reference proteome</keyword>
<dbReference type="Pfam" id="PF11964">
    <property type="entry name" value="SpoIIAA-like"/>
    <property type="match status" value="1"/>
</dbReference>
<dbReference type="SUPFAM" id="SSF52091">
    <property type="entry name" value="SpoIIaa-like"/>
    <property type="match status" value="1"/>
</dbReference>
<dbReference type="STRING" id="551996.SAMN05192573_10752"/>
<proteinExistence type="predicted"/>
<dbReference type="EMBL" id="FNCG01000007">
    <property type="protein sequence ID" value="SDH14254.1"/>
    <property type="molecule type" value="Genomic_DNA"/>
</dbReference>
<evidence type="ECO:0000313" key="2">
    <source>
        <dbReference type="Proteomes" id="UP000199705"/>
    </source>
</evidence>
<dbReference type="Proteomes" id="UP000199705">
    <property type="component" value="Unassembled WGS sequence"/>
</dbReference>
<gene>
    <name evidence="1" type="ORF">SAMN05192573_10752</name>
</gene>
<evidence type="ECO:0000313" key="1">
    <source>
        <dbReference type="EMBL" id="SDH14254.1"/>
    </source>
</evidence>
<dbReference type="Gene3D" id="3.40.50.10600">
    <property type="entry name" value="SpoIIaa-like domains"/>
    <property type="match status" value="1"/>
</dbReference>
<dbReference type="InterPro" id="IPR038396">
    <property type="entry name" value="SpoIIAA-like_sf"/>
</dbReference>
<dbReference type="InterPro" id="IPR036513">
    <property type="entry name" value="STAS_dom_sf"/>
</dbReference>